<dbReference type="FunFam" id="3.40.50.300:FF:000426">
    <property type="entry name" value="Ferrous iron transport protein B"/>
    <property type="match status" value="1"/>
</dbReference>
<dbReference type="Pfam" id="PF07670">
    <property type="entry name" value="Gate"/>
    <property type="match status" value="2"/>
</dbReference>
<evidence type="ECO:0000256" key="16">
    <source>
        <dbReference type="RuleBase" id="RU362098"/>
    </source>
</evidence>
<dbReference type="NCBIfam" id="TIGR00231">
    <property type="entry name" value="small_GTP"/>
    <property type="match status" value="1"/>
</dbReference>
<feature type="transmembrane region" description="Helical" evidence="16">
    <location>
        <begin position="349"/>
        <end position="373"/>
    </location>
</feature>
<dbReference type="InterPro" id="IPR030389">
    <property type="entry name" value="G_FEOB_dom"/>
</dbReference>
<dbReference type="GO" id="GO:0005886">
    <property type="term" value="C:plasma membrane"/>
    <property type="evidence" value="ECO:0007669"/>
    <property type="project" value="UniProtKB-SubCell"/>
</dbReference>
<evidence type="ECO:0000256" key="13">
    <source>
        <dbReference type="NCBIfam" id="TIGR00437"/>
    </source>
</evidence>
<dbReference type="Proteomes" id="UP001144297">
    <property type="component" value="Unassembled WGS sequence"/>
</dbReference>
<evidence type="ECO:0000256" key="15">
    <source>
        <dbReference type="PIRSR" id="PIRSR603373-2"/>
    </source>
</evidence>
<keyword evidence="5" id="KW-0997">Cell inner membrane</keyword>
<evidence type="ECO:0000256" key="1">
    <source>
        <dbReference type="ARBA" id="ARBA00004429"/>
    </source>
</evidence>
<evidence type="ECO:0000313" key="19">
    <source>
        <dbReference type="Proteomes" id="UP001144297"/>
    </source>
</evidence>
<keyword evidence="7 14" id="KW-0547">Nucleotide-binding</keyword>
<feature type="binding site" evidence="15">
    <location>
        <position position="25"/>
    </location>
    <ligand>
        <name>Mg(2+)</name>
        <dbReference type="ChEBI" id="CHEBI:18420"/>
        <label>2</label>
    </ligand>
</feature>
<keyword evidence="10" id="KW-0406">Ion transport</keyword>
<keyword evidence="11 14" id="KW-0342">GTP-binding</keyword>
<dbReference type="Gene3D" id="3.40.50.300">
    <property type="entry name" value="P-loop containing nucleotide triphosphate hydrolases"/>
    <property type="match status" value="1"/>
</dbReference>
<keyword evidence="12 16" id="KW-0472">Membrane</keyword>
<feature type="binding site" evidence="14">
    <location>
        <begin position="10"/>
        <end position="17"/>
    </location>
    <ligand>
        <name>GTP</name>
        <dbReference type="ChEBI" id="CHEBI:37565"/>
        <label>1</label>
    </ligand>
</feature>
<dbReference type="InterPro" id="IPR050860">
    <property type="entry name" value="FeoB_GTPase"/>
</dbReference>
<dbReference type="Pfam" id="PF07664">
    <property type="entry name" value="FeoB_C"/>
    <property type="match status" value="1"/>
</dbReference>
<dbReference type="GO" id="GO:0015093">
    <property type="term" value="F:ferrous iron transmembrane transporter activity"/>
    <property type="evidence" value="ECO:0007669"/>
    <property type="project" value="UniProtKB-UniRule"/>
</dbReference>
<accession>A0A9W6GGF9</accession>
<dbReference type="InterPro" id="IPR005225">
    <property type="entry name" value="Small_GTP-bd"/>
</dbReference>
<dbReference type="InterPro" id="IPR027417">
    <property type="entry name" value="P-loop_NTPase"/>
</dbReference>
<evidence type="ECO:0000256" key="8">
    <source>
        <dbReference type="ARBA" id="ARBA00022989"/>
    </source>
</evidence>
<comment type="function">
    <text evidence="16">Probable transporter of a GTP-driven Fe(2+) uptake system.</text>
</comment>
<keyword evidence="15" id="KW-0460">Magnesium</keyword>
<comment type="similarity">
    <text evidence="16">Belongs to the TRAFAC class TrmE-Era-EngA-EngB-Septin-like GTPase superfamily. FeoB GTPase (TC 9.A.8) family.</text>
</comment>
<feature type="binding site" evidence="14">
    <location>
        <begin position="56"/>
        <end position="59"/>
    </location>
    <ligand>
        <name>GTP</name>
        <dbReference type="ChEBI" id="CHEBI:37565"/>
        <label>3</label>
    </ligand>
</feature>
<evidence type="ECO:0000256" key="11">
    <source>
        <dbReference type="ARBA" id="ARBA00023134"/>
    </source>
</evidence>
<dbReference type="Pfam" id="PF17910">
    <property type="entry name" value="FeoB_Cyto"/>
    <property type="match status" value="1"/>
</dbReference>
<comment type="caution">
    <text evidence="16">Lacks conserved residue(s) required for the propagation of feature annotation.</text>
</comment>
<protein>
    <recommendedName>
        <fullName evidence="13 16">Ferrous iron transport protein B</fullName>
    </recommendedName>
</protein>
<feature type="transmembrane region" description="Helical" evidence="16">
    <location>
        <begin position="517"/>
        <end position="536"/>
    </location>
</feature>
<feature type="binding site" evidence="15">
    <location>
        <position position="22"/>
    </location>
    <ligand>
        <name>Mg(2+)</name>
        <dbReference type="ChEBI" id="CHEBI:18420"/>
        <label>1</label>
    </ligand>
</feature>
<dbReference type="SUPFAM" id="SSF52540">
    <property type="entry name" value="P-loop containing nucleoside triphosphate hydrolases"/>
    <property type="match status" value="1"/>
</dbReference>
<gene>
    <name evidence="18" type="primary">feoB1</name>
    <name evidence="18" type="ORF">TISLANDTSLP1_12110</name>
</gene>
<feature type="binding site" evidence="15">
    <location>
        <position position="21"/>
    </location>
    <ligand>
        <name>Mg(2+)</name>
        <dbReference type="ChEBI" id="CHEBI:18420"/>
        <label>2</label>
    </ligand>
</feature>
<feature type="transmembrane region" description="Helical" evidence="16">
    <location>
        <begin position="288"/>
        <end position="306"/>
    </location>
</feature>
<dbReference type="PANTHER" id="PTHR43185:SF1">
    <property type="entry name" value="FE(2+) TRANSPORTER FEOB"/>
    <property type="match status" value="1"/>
</dbReference>
<evidence type="ECO:0000256" key="6">
    <source>
        <dbReference type="ARBA" id="ARBA00022692"/>
    </source>
</evidence>
<feature type="binding site" evidence="14">
    <location>
        <begin position="116"/>
        <end position="119"/>
    </location>
    <ligand>
        <name>GTP</name>
        <dbReference type="ChEBI" id="CHEBI:37565"/>
        <label>4</label>
    </ligand>
</feature>
<sequence>MRKVTVAVTGNPNSGKSTLINAIAGISLQIGNWPGVTVEKKTATLKIDELMVNLVDLPGTYSLSPYTQEEVIARDFLVQEKPDLIIDVVDSTNLERNLYLTVQLLELGIPIVVTLNIFDEAKKKGYEFDIEKLEQLLGVKVIPTVATKKEGVKEILNYIKEFANGNYAVVQQKINYGEDIENSIKIIEDELRVKNPALLNEYPSRWLAIKLLEEDELVLKETGIKKDESFLKKAKQHFVSAHNKDIESILADIRYGIASGVTRDVFRKREVRRLDLTEKIDSVVLNRYLGIPIFLLAMWLVFKIAFDFSTPLSDWIDSTVSGPVTKWSNFVLKSVGSPEWLVSLFTEGVIAGVGAVLVFVPVIAMIMLIITLLEGSGYMARVAFVMDRLMHSIGLHGKSFIPMLLGFGCNVPSIYATRVLETERDRKLTAMLVPLMSCGARLPVYVIFIGAFFTQNAPTVLWSLYVLGIFMAVLLGFVLKKTFFKGFAPVFIMELPPYRVPVFRDLMVHTWQKLKHFVIKAGTYIFAASVIMWFMLNTPYGVEKENSVLGRVGKTISPVFAPLGFGTWEASSSLVAGLIAKEVVVSTMAQIYVGENEGEKKKALEEGTSETPQKEEAKGFFEDLKDTVMSFAVSIKDAFLSLFSGFGIQSLSTVEGEEQRPLQSKLQGIFTPLTAYAFLVFVLLYWPCVVVGIAMKHEFGSWKLYGQALLIHSVMAWFVAFIIYHGGKILGF</sequence>
<evidence type="ECO:0000256" key="5">
    <source>
        <dbReference type="ARBA" id="ARBA00022519"/>
    </source>
</evidence>
<feature type="domain" description="FeoB-type G" evidence="17">
    <location>
        <begin position="3"/>
        <end position="165"/>
    </location>
</feature>
<evidence type="ECO:0000256" key="14">
    <source>
        <dbReference type="PIRSR" id="PIRSR603373-1"/>
    </source>
</evidence>
<evidence type="ECO:0000259" key="17">
    <source>
        <dbReference type="PROSITE" id="PS51711"/>
    </source>
</evidence>
<dbReference type="InterPro" id="IPR011640">
    <property type="entry name" value="Fe2_transport_prot_B_C"/>
</dbReference>
<keyword evidence="6 16" id="KW-0812">Transmembrane</keyword>
<dbReference type="CDD" id="cd01879">
    <property type="entry name" value="FeoB"/>
    <property type="match status" value="1"/>
</dbReference>
<dbReference type="Gene3D" id="1.10.287.1770">
    <property type="match status" value="1"/>
</dbReference>
<keyword evidence="19" id="KW-1185">Reference proteome</keyword>
<reference evidence="18" key="1">
    <citation type="submission" date="2022-12" db="EMBL/GenBank/DDBJ databases">
        <title>Reference genome sequencing for broad-spectrum identification of bacterial and archaeal isolates by mass spectrometry.</title>
        <authorList>
            <person name="Sekiguchi Y."/>
            <person name="Tourlousse D.M."/>
        </authorList>
    </citation>
    <scope>NUCLEOTIDE SEQUENCE</scope>
    <source>
        <strain evidence="18">TSL-P1</strain>
    </source>
</reference>
<evidence type="ECO:0000256" key="9">
    <source>
        <dbReference type="ARBA" id="ARBA00023004"/>
    </source>
</evidence>
<evidence type="ECO:0000256" key="2">
    <source>
        <dbReference type="ARBA" id="ARBA00022448"/>
    </source>
</evidence>
<keyword evidence="3" id="KW-1003">Cell membrane</keyword>
<dbReference type="EMBL" id="BSDX01000001">
    <property type="protein sequence ID" value="GLI53518.1"/>
    <property type="molecule type" value="Genomic_DNA"/>
</dbReference>
<keyword evidence="8 16" id="KW-1133">Transmembrane helix</keyword>
<dbReference type="FunFam" id="1.10.287.1770:FF:000003">
    <property type="entry name" value="Ferrous iron transport protein B"/>
    <property type="match status" value="1"/>
</dbReference>
<evidence type="ECO:0000313" key="18">
    <source>
        <dbReference type="EMBL" id="GLI53518.1"/>
    </source>
</evidence>
<dbReference type="GO" id="GO:0005525">
    <property type="term" value="F:GTP binding"/>
    <property type="evidence" value="ECO:0007669"/>
    <property type="project" value="UniProtKB-KW"/>
</dbReference>
<comment type="subcellular location">
    <subcellularLocation>
        <location evidence="1 16">Cell inner membrane</location>
        <topology evidence="1 16">Multi-pass membrane protein</topology>
    </subcellularLocation>
</comment>
<dbReference type="PANTHER" id="PTHR43185">
    <property type="entry name" value="FERROUS IRON TRANSPORT PROTEIN B"/>
    <property type="match status" value="1"/>
</dbReference>
<dbReference type="Pfam" id="PF02421">
    <property type="entry name" value="FeoB_N"/>
    <property type="match status" value="1"/>
</dbReference>
<dbReference type="GO" id="GO:0046872">
    <property type="term" value="F:metal ion binding"/>
    <property type="evidence" value="ECO:0007669"/>
    <property type="project" value="UniProtKB-KW"/>
</dbReference>
<feature type="binding site" evidence="14">
    <location>
        <begin position="35"/>
        <end position="39"/>
    </location>
    <ligand>
        <name>GTP</name>
        <dbReference type="ChEBI" id="CHEBI:37565"/>
        <label>2</label>
    </ligand>
</feature>
<dbReference type="InterPro" id="IPR011642">
    <property type="entry name" value="Gate_dom"/>
</dbReference>
<evidence type="ECO:0000256" key="3">
    <source>
        <dbReference type="ARBA" id="ARBA00022475"/>
    </source>
</evidence>
<name>A0A9W6GGF9_9BACT</name>
<evidence type="ECO:0000256" key="10">
    <source>
        <dbReference type="ARBA" id="ARBA00023065"/>
    </source>
</evidence>
<comment type="caution">
    <text evidence="18">The sequence shown here is derived from an EMBL/GenBank/DDBJ whole genome shotgun (WGS) entry which is preliminary data.</text>
</comment>
<dbReference type="PROSITE" id="PS51711">
    <property type="entry name" value="G_FEOB"/>
    <property type="match status" value="1"/>
</dbReference>
<dbReference type="AlphaFoldDB" id="A0A9W6GGF9"/>
<evidence type="ECO:0000256" key="12">
    <source>
        <dbReference type="ARBA" id="ARBA00023136"/>
    </source>
</evidence>
<evidence type="ECO:0000256" key="7">
    <source>
        <dbReference type="ARBA" id="ARBA00022741"/>
    </source>
</evidence>
<feature type="transmembrane region" description="Helical" evidence="16">
    <location>
        <begin position="705"/>
        <end position="724"/>
    </location>
</feature>
<feature type="transmembrane region" description="Helical" evidence="16">
    <location>
        <begin position="428"/>
        <end position="453"/>
    </location>
</feature>
<dbReference type="InterPro" id="IPR041069">
    <property type="entry name" value="FeoB_Cyto"/>
</dbReference>
<dbReference type="InterPro" id="IPR003373">
    <property type="entry name" value="Fe2_transport_prot-B"/>
</dbReference>
<dbReference type="NCBIfam" id="TIGR00437">
    <property type="entry name" value="feoB"/>
    <property type="match status" value="1"/>
</dbReference>
<evidence type="ECO:0000256" key="4">
    <source>
        <dbReference type="ARBA" id="ARBA00022496"/>
    </source>
</evidence>
<organism evidence="18 19">
    <name type="scientific">Thermodesulfovibrio yellowstonii</name>
    <dbReference type="NCBI Taxonomy" id="28262"/>
    <lineage>
        <taxon>Bacteria</taxon>
        <taxon>Pseudomonadati</taxon>
        <taxon>Nitrospirota</taxon>
        <taxon>Thermodesulfovibrionia</taxon>
        <taxon>Thermodesulfovibrionales</taxon>
        <taxon>Thermodesulfovibrionaceae</taxon>
        <taxon>Thermodesulfovibrio</taxon>
    </lineage>
</organism>
<proteinExistence type="inferred from homology"/>
<keyword evidence="9 16" id="KW-0408">Iron</keyword>
<feature type="transmembrane region" description="Helical" evidence="16">
    <location>
        <begin position="669"/>
        <end position="693"/>
    </location>
</feature>
<keyword evidence="2 16" id="KW-0813">Transport</keyword>
<keyword evidence="4 16" id="KW-0410">Iron transport</keyword>
<keyword evidence="15" id="KW-0479">Metal-binding</keyword>
<feature type="binding site" evidence="14">
    <location>
        <begin position="145"/>
        <end position="147"/>
    </location>
    <ligand>
        <name>GTP</name>
        <dbReference type="ChEBI" id="CHEBI:37565"/>
        <label>5</label>
    </ligand>
</feature>
<feature type="transmembrane region" description="Helical" evidence="16">
    <location>
        <begin position="459"/>
        <end position="479"/>
    </location>
</feature>